<name>A0A1W6LLD7_9BACT</name>
<dbReference type="Proteomes" id="UP000193334">
    <property type="component" value="Chromosome"/>
</dbReference>
<protein>
    <submittedName>
        <fullName evidence="1">Uncharacterized protein</fullName>
    </submittedName>
</protein>
<evidence type="ECO:0000313" key="2">
    <source>
        <dbReference type="Proteomes" id="UP000193334"/>
    </source>
</evidence>
<sequence>MKLISNILKFAAGFAAAFVLLTAVSFVLRIVQGTEMVYPKQYEDTLFVPLEQEEELHEDTLFLPLEKKEGFAVKLENERLLKISRDGEDVVVDICKDQKKAISYCFKEIGEVIIEGRNWRYDESGSLEITDE</sequence>
<dbReference type="AlphaFoldDB" id="A0A1W6LLD7"/>
<proteinExistence type="predicted"/>
<dbReference type="STRING" id="1941349.STSP1_00949"/>
<dbReference type="KEGG" id="pbp:STSP1_00949"/>
<keyword evidence="2" id="KW-1185">Reference proteome</keyword>
<accession>A0A1W6LLD7</accession>
<gene>
    <name evidence="1" type="ORF">STSP1_00949</name>
</gene>
<evidence type="ECO:0000313" key="1">
    <source>
        <dbReference type="EMBL" id="ARN56566.1"/>
    </source>
</evidence>
<organism evidence="1 2">
    <name type="scientific">Sedimentisphaera salicampi</name>
    <dbReference type="NCBI Taxonomy" id="1941349"/>
    <lineage>
        <taxon>Bacteria</taxon>
        <taxon>Pseudomonadati</taxon>
        <taxon>Planctomycetota</taxon>
        <taxon>Phycisphaerae</taxon>
        <taxon>Sedimentisphaerales</taxon>
        <taxon>Sedimentisphaeraceae</taxon>
        <taxon>Sedimentisphaera</taxon>
    </lineage>
</organism>
<dbReference type="EMBL" id="CP021023">
    <property type="protein sequence ID" value="ARN56566.1"/>
    <property type="molecule type" value="Genomic_DNA"/>
</dbReference>
<reference evidence="2" key="1">
    <citation type="submission" date="2017-04" db="EMBL/GenBank/DDBJ databases">
        <title>Comparative genomics and description of representatives of a novel lineage of planctomycetes thriving in anoxic sediments.</title>
        <authorList>
            <person name="Spring S."/>
            <person name="Bunk B."/>
            <person name="Sproer C."/>
        </authorList>
    </citation>
    <scope>NUCLEOTIDE SEQUENCE [LARGE SCALE GENOMIC DNA]</scope>
    <source>
        <strain evidence="2">ST-PulAB-D4</strain>
    </source>
</reference>